<name>A0A9X9LQR6_GULGU</name>
<accession>A0A9X9LQR6</accession>
<comment type="caution">
    <text evidence="1">The sequence shown here is derived from an EMBL/GenBank/DDBJ whole genome shotgun (WGS) entry which is preliminary data.</text>
</comment>
<proteinExistence type="predicted"/>
<sequence>MWMAWQLITSLWGQNRCGWDQATGLSY</sequence>
<evidence type="ECO:0000313" key="2">
    <source>
        <dbReference type="Proteomes" id="UP000269945"/>
    </source>
</evidence>
<organism evidence="1 2">
    <name type="scientific">Gulo gulo</name>
    <name type="common">Wolverine</name>
    <name type="synonym">Gluton</name>
    <dbReference type="NCBI Taxonomy" id="48420"/>
    <lineage>
        <taxon>Eukaryota</taxon>
        <taxon>Metazoa</taxon>
        <taxon>Chordata</taxon>
        <taxon>Craniata</taxon>
        <taxon>Vertebrata</taxon>
        <taxon>Euteleostomi</taxon>
        <taxon>Mammalia</taxon>
        <taxon>Eutheria</taxon>
        <taxon>Laurasiatheria</taxon>
        <taxon>Carnivora</taxon>
        <taxon>Caniformia</taxon>
        <taxon>Musteloidea</taxon>
        <taxon>Mustelidae</taxon>
        <taxon>Guloninae</taxon>
        <taxon>Gulo</taxon>
    </lineage>
</organism>
<keyword evidence="2" id="KW-1185">Reference proteome</keyword>
<gene>
    <name evidence="1" type="ORF">BN2614_LOCUS1</name>
</gene>
<dbReference type="EMBL" id="CYRY02012109">
    <property type="protein sequence ID" value="VCW79494.1"/>
    <property type="molecule type" value="Genomic_DNA"/>
</dbReference>
<reference evidence="1 2" key="1">
    <citation type="submission" date="2018-10" db="EMBL/GenBank/DDBJ databases">
        <authorList>
            <person name="Ekblom R."/>
            <person name="Jareborg N."/>
        </authorList>
    </citation>
    <scope>NUCLEOTIDE SEQUENCE [LARGE SCALE GENOMIC DNA]</scope>
    <source>
        <tissue evidence="1">Muscle</tissue>
    </source>
</reference>
<dbReference type="AlphaFoldDB" id="A0A9X9LQR6"/>
<dbReference type="Proteomes" id="UP000269945">
    <property type="component" value="Unassembled WGS sequence"/>
</dbReference>
<protein>
    <submittedName>
        <fullName evidence="1">Uncharacterized protein</fullName>
    </submittedName>
</protein>
<evidence type="ECO:0000313" key="1">
    <source>
        <dbReference type="EMBL" id="VCW79494.1"/>
    </source>
</evidence>